<gene>
    <name evidence="3" type="ORF">EIN_226740</name>
</gene>
<protein>
    <submittedName>
        <fullName evidence="3">Epsin-2, putative</fullName>
    </submittedName>
</protein>
<dbReference type="Proteomes" id="UP000014680">
    <property type="component" value="Unassembled WGS sequence"/>
</dbReference>
<dbReference type="KEGG" id="eiv:EIN_226740"/>
<feature type="coiled-coil region" evidence="1">
    <location>
        <begin position="103"/>
        <end position="137"/>
    </location>
</feature>
<dbReference type="OMA" id="DPYYDNE"/>
<organism evidence="3 4">
    <name type="scientific">Entamoeba invadens IP1</name>
    <dbReference type="NCBI Taxonomy" id="370355"/>
    <lineage>
        <taxon>Eukaryota</taxon>
        <taxon>Amoebozoa</taxon>
        <taxon>Evosea</taxon>
        <taxon>Archamoebae</taxon>
        <taxon>Mastigamoebida</taxon>
        <taxon>Entamoebidae</taxon>
        <taxon>Entamoeba</taxon>
    </lineage>
</organism>
<evidence type="ECO:0000313" key="3">
    <source>
        <dbReference type="EMBL" id="ELP88291.1"/>
    </source>
</evidence>
<dbReference type="OrthoDB" id="29412at2759"/>
<sequence length="503" mass="59428">MAATSEQFTKQLQTLTKNYGQAAESFAEGLVKVTPSQTEILTSQQDIPVLVQQQSKELVKIVESGIQRIEEINKVLTNSLKNPASLEKLWKIKEETHAINNVLARQEDEMQEICSMYANLERRQRELAEKFEKVEKDDLFQANVSRQDDLNEIHNPQQVEQTLNQKKGQPQRATKKDVIKAPLSATPQEMIQQKQQKMNDVVKTETQTKRLVQSQLCSDVVDNFCMNQIKQKESQQMANQMPGQSKQPLSLKKEEEKIRQDENDQYFGEQQQDPQSRKIMLPSVANTSVPQRGQIRQRPQQRIAQRAPRPESRMGPAPQQQPTPTAGQIQQRAQRQQQTQQGSQQMAQQPQTITEEEYYYRLQEIKKQMEYLKSIAPKSIQDTFVDQPDEQEDLGDEYQDQVQYVDEQGCDMYDDQQYDDQYYYQPQQRMAYAPMRYEEEYYPPQQYVPIQQYQRQPMRRQRPVYQQVPQQMMQIPQQMPQRRMYRRQPTQYSPQYQFPPQYY</sequence>
<accession>A0A0A1U2I6</accession>
<dbReference type="AlphaFoldDB" id="A0A0A1U2I6"/>
<keyword evidence="1" id="KW-0175">Coiled coil</keyword>
<evidence type="ECO:0000256" key="1">
    <source>
        <dbReference type="SAM" id="Coils"/>
    </source>
</evidence>
<feature type="compositionally biased region" description="Low complexity" evidence="2">
    <location>
        <begin position="290"/>
        <end position="307"/>
    </location>
</feature>
<feature type="compositionally biased region" description="Low complexity" evidence="2">
    <location>
        <begin position="315"/>
        <end position="351"/>
    </location>
</feature>
<dbReference type="GeneID" id="14887143"/>
<dbReference type="VEuPathDB" id="AmoebaDB:EIN_226740"/>
<reference evidence="3 4" key="1">
    <citation type="submission" date="2012-10" db="EMBL/GenBank/DDBJ databases">
        <authorList>
            <person name="Zafar N."/>
            <person name="Inman J."/>
            <person name="Hall N."/>
            <person name="Lorenzi H."/>
            <person name="Caler E."/>
        </authorList>
    </citation>
    <scope>NUCLEOTIDE SEQUENCE [LARGE SCALE GENOMIC DNA]</scope>
    <source>
        <strain evidence="3 4">IP1</strain>
    </source>
</reference>
<dbReference type="EMBL" id="KB206756">
    <property type="protein sequence ID" value="ELP88291.1"/>
    <property type="molecule type" value="Genomic_DNA"/>
</dbReference>
<keyword evidence="4" id="KW-1185">Reference proteome</keyword>
<name>A0A0A1U2I6_ENTIV</name>
<feature type="compositionally biased region" description="Polar residues" evidence="2">
    <location>
        <begin position="233"/>
        <end position="248"/>
    </location>
</feature>
<dbReference type="RefSeq" id="XP_004255062.1">
    <property type="nucleotide sequence ID" value="XM_004255014.1"/>
</dbReference>
<evidence type="ECO:0000256" key="2">
    <source>
        <dbReference type="SAM" id="MobiDB-lite"/>
    </source>
</evidence>
<feature type="region of interest" description="Disordered" evidence="2">
    <location>
        <begin position="233"/>
        <end position="351"/>
    </location>
</feature>
<feature type="region of interest" description="Disordered" evidence="2">
    <location>
        <begin position="477"/>
        <end position="503"/>
    </location>
</feature>
<evidence type="ECO:0000313" key="4">
    <source>
        <dbReference type="Proteomes" id="UP000014680"/>
    </source>
</evidence>
<feature type="compositionally biased region" description="Basic and acidic residues" evidence="2">
    <location>
        <begin position="251"/>
        <end position="262"/>
    </location>
</feature>
<proteinExistence type="predicted"/>